<organism evidence="1 2">
    <name type="scientific">Paludisphaera mucosa</name>
    <dbReference type="NCBI Taxonomy" id="3030827"/>
    <lineage>
        <taxon>Bacteria</taxon>
        <taxon>Pseudomonadati</taxon>
        <taxon>Planctomycetota</taxon>
        <taxon>Planctomycetia</taxon>
        <taxon>Isosphaerales</taxon>
        <taxon>Isosphaeraceae</taxon>
        <taxon>Paludisphaera</taxon>
    </lineage>
</organism>
<dbReference type="EMBL" id="JARRAG010000002">
    <property type="protein sequence ID" value="MDG3006682.1"/>
    <property type="molecule type" value="Genomic_DNA"/>
</dbReference>
<sequence>MGDIEWQPDWDVIKHDLSGRVREIRMELYGEHGGPMLASALEIPYRNWVRYESGASMPAQAMLRFLEVTGTSPHWLLTGDGPKFSPPRGPA</sequence>
<gene>
    <name evidence="1" type="ORF">PZE19_23180</name>
</gene>
<proteinExistence type="predicted"/>
<dbReference type="RefSeq" id="WP_277862975.1">
    <property type="nucleotide sequence ID" value="NZ_JARRAG010000002.1"/>
</dbReference>
<accession>A0ABT6FGI5</accession>
<dbReference type="Gene3D" id="1.10.260.40">
    <property type="entry name" value="lambda repressor-like DNA-binding domains"/>
    <property type="match status" value="1"/>
</dbReference>
<dbReference type="InterPro" id="IPR010982">
    <property type="entry name" value="Lambda_DNA-bd_dom_sf"/>
</dbReference>
<protein>
    <recommendedName>
        <fullName evidence="3">HTH cro/C1-type domain-containing protein</fullName>
    </recommendedName>
</protein>
<reference evidence="1 2" key="1">
    <citation type="submission" date="2023-03" db="EMBL/GenBank/DDBJ databases">
        <title>Paludisphaera mucosa sp. nov. a novel planctomycete from northern fen.</title>
        <authorList>
            <person name="Ivanova A."/>
        </authorList>
    </citation>
    <scope>NUCLEOTIDE SEQUENCE [LARGE SCALE GENOMIC DNA]</scope>
    <source>
        <strain evidence="1 2">Pla2</strain>
    </source>
</reference>
<dbReference type="Proteomes" id="UP001216907">
    <property type="component" value="Unassembled WGS sequence"/>
</dbReference>
<name>A0ABT6FGI5_9BACT</name>
<evidence type="ECO:0000313" key="1">
    <source>
        <dbReference type="EMBL" id="MDG3006682.1"/>
    </source>
</evidence>
<evidence type="ECO:0008006" key="3">
    <source>
        <dbReference type="Google" id="ProtNLM"/>
    </source>
</evidence>
<evidence type="ECO:0000313" key="2">
    <source>
        <dbReference type="Proteomes" id="UP001216907"/>
    </source>
</evidence>
<comment type="caution">
    <text evidence="1">The sequence shown here is derived from an EMBL/GenBank/DDBJ whole genome shotgun (WGS) entry which is preliminary data.</text>
</comment>
<keyword evidence="2" id="KW-1185">Reference proteome</keyword>